<sequence>MLLAKVVRHFECHNLIIEVKAENGHKRIFFAYRPSAETTDSRHWVFAYDNLEYAEYCLFEFDNYPAPILKEITDGVEIINFAEKFKLASFSQTPPEWISISDSPFLQKCFALASICENTLLNYS</sequence>
<organism evidence="1 2">
    <name type="scientific">Candidatus Nomurabacteria bacterium GW2011_GWC2_42_20</name>
    <dbReference type="NCBI Taxonomy" id="1618756"/>
    <lineage>
        <taxon>Bacteria</taxon>
        <taxon>Candidatus Nomuraibacteriota</taxon>
    </lineage>
</organism>
<name>A0A0G0ZHD3_9BACT</name>
<comment type="caution">
    <text evidence="1">The sequence shown here is derived from an EMBL/GenBank/DDBJ whole genome shotgun (WGS) entry which is preliminary data.</text>
</comment>
<gene>
    <name evidence="1" type="ORF">UV12_C0003G0061</name>
</gene>
<dbReference type="AlphaFoldDB" id="A0A0G0ZHD3"/>
<reference evidence="1 2" key="1">
    <citation type="journal article" date="2015" name="Nature">
        <title>rRNA introns, odd ribosomes, and small enigmatic genomes across a large radiation of phyla.</title>
        <authorList>
            <person name="Brown C.T."/>
            <person name="Hug L.A."/>
            <person name="Thomas B.C."/>
            <person name="Sharon I."/>
            <person name="Castelle C.J."/>
            <person name="Singh A."/>
            <person name="Wilkins M.J."/>
            <person name="Williams K.H."/>
            <person name="Banfield J.F."/>
        </authorList>
    </citation>
    <scope>NUCLEOTIDE SEQUENCE [LARGE SCALE GENOMIC DNA]</scope>
</reference>
<accession>A0A0G0ZHD3</accession>
<protein>
    <submittedName>
        <fullName evidence="1">Uncharacterized protein</fullName>
    </submittedName>
</protein>
<dbReference type="Proteomes" id="UP000034704">
    <property type="component" value="Unassembled WGS sequence"/>
</dbReference>
<proteinExistence type="predicted"/>
<evidence type="ECO:0000313" key="2">
    <source>
        <dbReference type="Proteomes" id="UP000034704"/>
    </source>
</evidence>
<dbReference type="STRING" id="1618756.UV12_C0003G0061"/>
<evidence type="ECO:0000313" key="1">
    <source>
        <dbReference type="EMBL" id="KKS48102.1"/>
    </source>
</evidence>
<dbReference type="EMBL" id="LCDG01000003">
    <property type="protein sequence ID" value="KKS48102.1"/>
    <property type="molecule type" value="Genomic_DNA"/>
</dbReference>